<keyword evidence="3" id="KW-1185">Reference proteome</keyword>
<keyword evidence="1" id="KW-1133">Transmembrane helix</keyword>
<name>A0A811KBZ1_9BILA</name>
<organism evidence="2 3">
    <name type="scientific">Bursaphelenchus okinawaensis</name>
    <dbReference type="NCBI Taxonomy" id="465554"/>
    <lineage>
        <taxon>Eukaryota</taxon>
        <taxon>Metazoa</taxon>
        <taxon>Ecdysozoa</taxon>
        <taxon>Nematoda</taxon>
        <taxon>Chromadorea</taxon>
        <taxon>Rhabditida</taxon>
        <taxon>Tylenchina</taxon>
        <taxon>Tylenchomorpha</taxon>
        <taxon>Aphelenchoidea</taxon>
        <taxon>Aphelenchoididae</taxon>
        <taxon>Bursaphelenchus</taxon>
    </lineage>
</organism>
<keyword evidence="1" id="KW-0812">Transmembrane</keyword>
<reference evidence="2" key="1">
    <citation type="submission" date="2020-09" db="EMBL/GenBank/DDBJ databases">
        <authorList>
            <person name="Kikuchi T."/>
        </authorList>
    </citation>
    <scope>NUCLEOTIDE SEQUENCE</scope>
    <source>
        <strain evidence="2">SH1</strain>
    </source>
</reference>
<gene>
    <name evidence="2" type="ORF">BOKJ2_LOCUS5021</name>
</gene>
<evidence type="ECO:0000313" key="2">
    <source>
        <dbReference type="EMBL" id="CAD5213295.1"/>
    </source>
</evidence>
<protein>
    <submittedName>
        <fullName evidence="2">Uncharacterized protein</fullName>
    </submittedName>
</protein>
<comment type="caution">
    <text evidence="2">The sequence shown here is derived from an EMBL/GenBank/DDBJ whole genome shotgun (WGS) entry which is preliminary data.</text>
</comment>
<keyword evidence="1" id="KW-0472">Membrane</keyword>
<sequence>MLVVSACYDFTFSLVEIVQQHELVIKNGIMFIIPKGIENMINHEICPLFFFPHLFLCSMGCFILPAQYHYRYKLLTE</sequence>
<proteinExistence type="predicted"/>
<dbReference type="OrthoDB" id="10601038at2759"/>
<feature type="transmembrane region" description="Helical" evidence="1">
    <location>
        <begin position="45"/>
        <end position="68"/>
    </location>
</feature>
<evidence type="ECO:0000313" key="3">
    <source>
        <dbReference type="Proteomes" id="UP000614601"/>
    </source>
</evidence>
<dbReference type="Proteomes" id="UP000614601">
    <property type="component" value="Unassembled WGS sequence"/>
</dbReference>
<dbReference type="EMBL" id="CAJFCW020000003">
    <property type="protein sequence ID" value="CAG9100582.1"/>
    <property type="molecule type" value="Genomic_DNA"/>
</dbReference>
<dbReference type="Proteomes" id="UP000783686">
    <property type="component" value="Unassembled WGS sequence"/>
</dbReference>
<dbReference type="AlphaFoldDB" id="A0A811KBZ1"/>
<evidence type="ECO:0000256" key="1">
    <source>
        <dbReference type="SAM" id="Phobius"/>
    </source>
</evidence>
<accession>A0A811KBZ1</accession>
<dbReference type="EMBL" id="CAJFDH010000003">
    <property type="protein sequence ID" value="CAD5213295.1"/>
    <property type="molecule type" value="Genomic_DNA"/>
</dbReference>